<organism evidence="2 3">
    <name type="scientific">Streptomyces halstedii</name>
    <dbReference type="NCBI Taxonomy" id="1944"/>
    <lineage>
        <taxon>Bacteria</taxon>
        <taxon>Bacillati</taxon>
        <taxon>Actinomycetota</taxon>
        <taxon>Actinomycetes</taxon>
        <taxon>Kitasatosporales</taxon>
        <taxon>Streptomycetaceae</taxon>
        <taxon>Streptomyces</taxon>
    </lineage>
</organism>
<name>A0ABS6TYK0_STRHA</name>
<dbReference type="SUPFAM" id="SSF63829">
    <property type="entry name" value="Calcium-dependent phosphotriesterase"/>
    <property type="match status" value="1"/>
</dbReference>
<feature type="compositionally biased region" description="Basic residues" evidence="1">
    <location>
        <begin position="1"/>
        <end position="12"/>
    </location>
</feature>
<accession>A0ABS6TYK0</accession>
<dbReference type="EMBL" id="JAHUVW010000001">
    <property type="protein sequence ID" value="MBV7673103.1"/>
    <property type="molecule type" value="Genomic_DNA"/>
</dbReference>
<evidence type="ECO:0000313" key="2">
    <source>
        <dbReference type="EMBL" id="MBV7673103.1"/>
    </source>
</evidence>
<dbReference type="InterPro" id="IPR051344">
    <property type="entry name" value="Vgb"/>
</dbReference>
<sequence length="594" mass="61412">MARGRRPGRRHGGGGMRGPRGTDAPASAYPGGYDAGNRHPTGLPEGRRPVEALNPANPLWGSNGIAFGPDGRLYVAEFLGGRISALDLAGGGLDVVVPADGPVRSPDDLAFGADGSMYIADLVPGRVWRRGPGGEYTLVCEGMENPNGITCIGDRLFVNEMKMDGRLLELFPDGGEPVVLAEGLALGNAMQRGPDGCLYYPHMVTGQIWRLSPDGGEPEMVADRVDRPVAVRFDRGGVLHVLSLGPEGIVTRIDLHGTGSRTQVTSGVVGLDNAAFDAENRMFVSSYASGGITEMSPDGRTRTIVPRGFDGPYGITIDLGGTVYAADHYRVAGPPAPLPVDPDSPVLPGPPSPGSDHGEARGSEEQDVTSHLLAPFVHGIVADGELLHLTSQFGDVRTLDRGTGSLRTRVRGLRRPLGVAVGPDGSLVVAEADGGRVLSVAADDTVTVLAEGIGCPTDVALDAAGRVYVSDERAGAVFRIEPDATTAVVAEGLAAPQGLTVQGDILYTVETGRRGLRGISPATAASWVEADDLPVGTAPRPVASATDTESELFSHGLPGLAPGFAGIAAAPDGSLVVSGNADGTVLRLTPSERR</sequence>
<comment type="caution">
    <text evidence="2">The sequence shown here is derived from an EMBL/GenBank/DDBJ whole genome shotgun (WGS) entry which is preliminary data.</text>
</comment>
<feature type="region of interest" description="Disordered" evidence="1">
    <location>
        <begin position="334"/>
        <end position="367"/>
    </location>
</feature>
<dbReference type="PANTHER" id="PTHR40274">
    <property type="entry name" value="VIRGINIAMYCIN B LYASE"/>
    <property type="match status" value="1"/>
</dbReference>
<gene>
    <name evidence="2" type="ORF">STHAL_27030</name>
</gene>
<reference evidence="2 3" key="1">
    <citation type="submission" date="2021-07" db="EMBL/GenBank/DDBJ databases">
        <title>Sequencing Streptomyces halstedii LGO-A4 genome an citrus endophytic actinomycete.</title>
        <authorList>
            <person name="Samborskyy M."/>
            <person name="Scott N."/>
            <person name="Deglau R."/>
            <person name="Dickens S."/>
            <person name="Oliveira L.G."/>
        </authorList>
    </citation>
    <scope>NUCLEOTIDE SEQUENCE [LARGE SCALE GENOMIC DNA]</scope>
    <source>
        <strain evidence="2 3">LGO-A4</strain>
    </source>
</reference>
<evidence type="ECO:0000256" key="1">
    <source>
        <dbReference type="SAM" id="MobiDB-lite"/>
    </source>
</evidence>
<proteinExistence type="predicted"/>
<dbReference type="SUPFAM" id="SSF63825">
    <property type="entry name" value="YWTD domain"/>
    <property type="match status" value="1"/>
</dbReference>
<dbReference type="Proteomes" id="UP000735541">
    <property type="component" value="Unassembled WGS sequence"/>
</dbReference>
<feature type="region of interest" description="Disordered" evidence="1">
    <location>
        <begin position="1"/>
        <end position="50"/>
    </location>
</feature>
<evidence type="ECO:0008006" key="4">
    <source>
        <dbReference type="Google" id="ProtNLM"/>
    </source>
</evidence>
<feature type="compositionally biased region" description="Pro residues" evidence="1">
    <location>
        <begin position="334"/>
        <end position="353"/>
    </location>
</feature>
<dbReference type="Gene3D" id="2.120.10.30">
    <property type="entry name" value="TolB, C-terminal domain"/>
    <property type="match status" value="3"/>
</dbReference>
<evidence type="ECO:0000313" key="3">
    <source>
        <dbReference type="Proteomes" id="UP000735541"/>
    </source>
</evidence>
<protein>
    <recommendedName>
        <fullName evidence="4">SMP-30/Gluconolactonase/LRE-like region domain-containing protein</fullName>
    </recommendedName>
</protein>
<keyword evidence="3" id="KW-1185">Reference proteome</keyword>
<dbReference type="InterPro" id="IPR011042">
    <property type="entry name" value="6-blade_b-propeller_TolB-like"/>
</dbReference>
<dbReference type="PANTHER" id="PTHR40274:SF4">
    <property type="entry name" value="BLL1406 PROTEIN"/>
    <property type="match status" value="1"/>
</dbReference>